<reference evidence="2 3" key="1">
    <citation type="submission" date="2017-07" db="EMBL/GenBank/DDBJ databases">
        <title>Fictibacillus sp. nov. GDSW-R2A3 Genome sequencing and assembly.</title>
        <authorList>
            <person name="Mayilraj S."/>
        </authorList>
    </citation>
    <scope>NUCLEOTIDE SEQUENCE [LARGE SCALE GENOMIC DNA]</scope>
    <source>
        <strain evidence="2 3">GDSW-R2A3</strain>
    </source>
</reference>
<feature type="transmembrane region" description="Helical" evidence="1">
    <location>
        <begin position="66"/>
        <end position="85"/>
    </location>
</feature>
<dbReference type="OrthoDB" id="2382012at2"/>
<keyword evidence="1" id="KW-0812">Transmembrane</keyword>
<dbReference type="AlphaFoldDB" id="A0A235FD13"/>
<evidence type="ECO:0000256" key="1">
    <source>
        <dbReference type="SAM" id="Phobius"/>
    </source>
</evidence>
<dbReference type="Proteomes" id="UP000215059">
    <property type="component" value="Unassembled WGS sequence"/>
</dbReference>
<gene>
    <name evidence="2" type="ORF">CGZ90_04775</name>
</gene>
<keyword evidence="3" id="KW-1185">Reference proteome</keyword>
<dbReference type="RefSeq" id="WP_094251177.1">
    <property type="nucleotide sequence ID" value="NZ_JBHLXL010000001.1"/>
</dbReference>
<evidence type="ECO:0000313" key="3">
    <source>
        <dbReference type="Proteomes" id="UP000215059"/>
    </source>
</evidence>
<organism evidence="2 3">
    <name type="scientific">Fictibacillus aquaticus</name>
    <dbReference type="NCBI Taxonomy" id="2021314"/>
    <lineage>
        <taxon>Bacteria</taxon>
        <taxon>Bacillati</taxon>
        <taxon>Bacillota</taxon>
        <taxon>Bacilli</taxon>
        <taxon>Bacillales</taxon>
        <taxon>Fictibacillaceae</taxon>
        <taxon>Fictibacillus</taxon>
    </lineage>
</organism>
<comment type="caution">
    <text evidence="2">The sequence shown here is derived from an EMBL/GenBank/DDBJ whole genome shotgun (WGS) entry which is preliminary data.</text>
</comment>
<proteinExistence type="predicted"/>
<name>A0A235FD13_9BACL</name>
<sequence>MTVLIAAVTFIVPVLMIIVSKKMPAASKFFAALAFLSLSIAGCTITITVMKVIRDGEVFMTTVHEILLNWLFLISIGYSGLFAIYQCGLCFIHLKAGKHLID</sequence>
<protein>
    <submittedName>
        <fullName evidence="2">Uncharacterized protein</fullName>
    </submittedName>
</protein>
<feature type="transmembrane region" description="Helical" evidence="1">
    <location>
        <begin position="30"/>
        <end position="54"/>
    </location>
</feature>
<keyword evidence="1" id="KW-1133">Transmembrane helix</keyword>
<evidence type="ECO:0000313" key="2">
    <source>
        <dbReference type="EMBL" id="OYD59216.1"/>
    </source>
</evidence>
<accession>A0A235FD13</accession>
<dbReference type="EMBL" id="NOII01000001">
    <property type="protein sequence ID" value="OYD59216.1"/>
    <property type="molecule type" value="Genomic_DNA"/>
</dbReference>
<keyword evidence="1" id="KW-0472">Membrane</keyword>